<accession>A0A8H4AKT9</accession>
<evidence type="ECO:0000259" key="1">
    <source>
        <dbReference type="PROSITE" id="PS50011"/>
    </source>
</evidence>
<reference evidence="2 3" key="1">
    <citation type="journal article" date="2019" name="Environ. Microbiol.">
        <title>At the nexus of three kingdoms: the genome of the mycorrhizal fungus Gigaspora margarita provides insights into plant, endobacterial and fungal interactions.</title>
        <authorList>
            <person name="Venice F."/>
            <person name="Ghignone S."/>
            <person name="Salvioli di Fossalunga A."/>
            <person name="Amselem J."/>
            <person name="Novero M."/>
            <person name="Xianan X."/>
            <person name="Sedzielewska Toro K."/>
            <person name="Morin E."/>
            <person name="Lipzen A."/>
            <person name="Grigoriev I.V."/>
            <person name="Henrissat B."/>
            <person name="Martin F.M."/>
            <person name="Bonfante P."/>
        </authorList>
    </citation>
    <scope>NUCLEOTIDE SEQUENCE [LARGE SCALE GENOMIC DNA]</scope>
    <source>
        <strain evidence="2 3">BEG34</strain>
    </source>
</reference>
<dbReference type="InterPro" id="IPR000719">
    <property type="entry name" value="Prot_kinase_dom"/>
</dbReference>
<name>A0A8H4AKT9_GIGMA</name>
<dbReference type="AlphaFoldDB" id="A0A8H4AKT9"/>
<dbReference type="Pfam" id="PF07714">
    <property type="entry name" value="PK_Tyr_Ser-Thr"/>
    <property type="match status" value="1"/>
</dbReference>
<dbReference type="EMBL" id="WTPW01000483">
    <property type="protein sequence ID" value="KAF0507105.1"/>
    <property type="molecule type" value="Genomic_DNA"/>
</dbReference>
<evidence type="ECO:0000313" key="3">
    <source>
        <dbReference type="Proteomes" id="UP000439903"/>
    </source>
</evidence>
<organism evidence="2 3">
    <name type="scientific">Gigaspora margarita</name>
    <dbReference type="NCBI Taxonomy" id="4874"/>
    <lineage>
        <taxon>Eukaryota</taxon>
        <taxon>Fungi</taxon>
        <taxon>Fungi incertae sedis</taxon>
        <taxon>Mucoromycota</taxon>
        <taxon>Glomeromycotina</taxon>
        <taxon>Glomeromycetes</taxon>
        <taxon>Diversisporales</taxon>
        <taxon>Gigasporaceae</taxon>
        <taxon>Gigaspora</taxon>
    </lineage>
</organism>
<dbReference type="PANTHER" id="PTHR44329">
    <property type="entry name" value="SERINE/THREONINE-PROTEIN KINASE TNNI3K-RELATED"/>
    <property type="match status" value="1"/>
</dbReference>
<dbReference type="InterPro" id="IPR051681">
    <property type="entry name" value="Ser/Thr_Kinases-Pseudokinases"/>
</dbReference>
<keyword evidence="2" id="KW-0808">Transferase</keyword>
<comment type="caution">
    <text evidence="2">The sequence shown here is derived from an EMBL/GenBank/DDBJ whole genome shotgun (WGS) entry which is preliminary data.</text>
</comment>
<feature type="domain" description="Protein kinase" evidence="1">
    <location>
        <begin position="1"/>
        <end position="314"/>
    </location>
</feature>
<gene>
    <name evidence="2" type="ORF">F8M41_019065</name>
</gene>
<dbReference type="Proteomes" id="UP000439903">
    <property type="component" value="Unassembled WGS sequence"/>
</dbReference>
<dbReference type="InterPro" id="IPR001245">
    <property type="entry name" value="Ser-Thr/Tyr_kinase_cat_dom"/>
</dbReference>
<dbReference type="Gene3D" id="1.10.510.10">
    <property type="entry name" value="Transferase(Phosphotransferase) domain 1"/>
    <property type="match status" value="2"/>
</dbReference>
<dbReference type="InterPro" id="IPR011009">
    <property type="entry name" value="Kinase-like_dom_sf"/>
</dbReference>
<dbReference type="PROSITE" id="PS50011">
    <property type="entry name" value="PROTEIN_KINASE_DOM"/>
    <property type="match status" value="1"/>
</dbReference>
<proteinExistence type="predicted"/>
<keyword evidence="3" id="KW-1185">Reference proteome</keyword>
<dbReference type="SUPFAM" id="SSF56112">
    <property type="entry name" value="Protein kinase-like (PK-like)"/>
    <property type="match status" value="1"/>
</dbReference>
<dbReference type="GO" id="GO:0005524">
    <property type="term" value="F:ATP binding"/>
    <property type="evidence" value="ECO:0007669"/>
    <property type="project" value="InterPro"/>
</dbReference>
<evidence type="ECO:0000313" key="2">
    <source>
        <dbReference type="EMBL" id="KAF0507105.1"/>
    </source>
</evidence>
<sequence>MVERLKQRSPETFLYNYIIERLKQEFPEAFLHNHMVKKLKQEPLETFLYNYMVEKLKQEFPETFIYNHIDEILEPGSIYEMVDQDFNVDASVIRIPNCFQNASQNQILSAKQATFSQHTTNSPTAWLEKAIFENHINYYDYNEFINLEKINEGRFGNVYKAEWSECGIAVALKSLKANIPKIVEEHIKNILVHEDRMLIADFGLSIYDTENFIDYGIYGMPAFIDPQALKEFSYKFTKKSDIYGLGVIFWEISSGYRPFKTMTDIEIIFNVQQGNRETPIKNTPLRFVKLYELCWDETPEIRPEANTILEDLNLCTSDEVL</sequence>
<protein>
    <submittedName>
        <fullName evidence="2">Kinase-like protein</fullName>
    </submittedName>
</protein>
<dbReference type="OrthoDB" id="2386054at2759"/>
<dbReference type="GO" id="GO:0004674">
    <property type="term" value="F:protein serine/threonine kinase activity"/>
    <property type="evidence" value="ECO:0007669"/>
    <property type="project" value="TreeGrafter"/>
</dbReference>
<keyword evidence="2" id="KW-0418">Kinase</keyword>